<sequence length="132" mass="14520">MFRAACKKVYGLNLVTSKLLFVQTRNVKRKTIARPGLKISKYTAPSDAVNILGVNIIILHDNTQLLVLKRCSCLAVACSGIYQNVDDVNEGITLVDDESGSNWDEDRVDVGAIEVCEEVECEDSKEGDEIIS</sequence>
<name>A0AAP0QQQ1_9ROSI</name>
<dbReference type="Proteomes" id="UP001428341">
    <property type="component" value="Unassembled WGS sequence"/>
</dbReference>
<dbReference type="EMBL" id="JBCGBO010000004">
    <property type="protein sequence ID" value="KAK9208390.1"/>
    <property type="molecule type" value="Genomic_DNA"/>
</dbReference>
<organism evidence="1 2">
    <name type="scientific">Citrus x changshan-huyou</name>
    <dbReference type="NCBI Taxonomy" id="2935761"/>
    <lineage>
        <taxon>Eukaryota</taxon>
        <taxon>Viridiplantae</taxon>
        <taxon>Streptophyta</taxon>
        <taxon>Embryophyta</taxon>
        <taxon>Tracheophyta</taxon>
        <taxon>Spermatophyta</taxon>
        <taxon>Magnoliopsida</taxon>
        <taxon>eudicotyledons</taxon>
        <taxon>Gunneridae</taxon>
        <taxon>Pentapetalae</taxon>
        <taxon>rosids</taxon>
        <taxon>malvids</taxon>
        <taxon>Sapindales</taxon>
        <taxon>Rutaceae</taxon>
        <taxon>Aurantioideae</taxon>
        <taxon>Citrus</taxon>
    </lineage>
</organism>
<protein>
    <submittedName>
        <fullName evidence="1">Uncharacterized protein</fullName>
    </submittedName>
</protein>
<comment type="caution">
    <text evidence="1">The sequence shown here is derived from an EMBL/GenBank/DDBJ whole genome shotgun (WGS) entry which is preliminary data.</text>
</comment>
<reference evidence="1 2" key="1">
    <citation type="submission" date="2024-05" db="EMBL/GenBank/DDBJ databases">
        <title>Haplotype-resolved chromosome-level genome assembly of Huyou (Citrus changshanensis).</title>
        <authorList>
            <person name="Miao C."/>
            <person name="Chen W."/>
            <person name="Wu Y."/>
            <person name="Wang L."/>
            <person name="Zhao S."/>
            <person name="Grierson D."/>
            <person name="Xu C."/>
            <person name="Chen K."/>
        </authorList>
    </citation>
    <scope>NUCLEOTIDE SEQUENCE [LARGE SCALE GENOMIC DNA]</scope>
    <source>
        <strain evidence="1">01-14</strain>
        <tissue evidence="1">Leaf</tissue>
    </source>
</reference>
<proteinExistence type="predicted"/>
<keyword evidence="2" id="KW-1185">Reference proteome</keyword>
<evidence type="ECO:0000313" key="1">
    <source>
        <dbReference type="EMBL" id="KAK9208390.1"/>
    </source>
</evidence>
<accession>A0AAP0QQQ1</accession>
<dbReference type="AlphaFoldDB" id="A0AAP0QQQ1"/>
<gene>
    <name evidence="1" type="ORF">WN944_000744</name>
</gene>
<evidence type="ECO:0000313" key="2">
    <source>
        <dbReference type="Proteomes" id="UP001428341"/>
    </source>
</evidence>